<dbReference type="RefSeq" id="WP_091448888.1">
    <property type="nucleotide sequence ID" value="NZ_FMZZ01000002.1"/>
</dbReference>
<dbReference type="STRING" id="1271860.SAMN05216174_10280"/>
<dbReference type="OrthoDB" id="9153660at2"/>
<name>A0A1G6LH88_9PSEU</name>
<dbReference type="EMBL" id="FMZZ01000002">
    <property type="protein sequence ID" value="SDC42782.1"/>
    <property type="molecule type" value="Genomic_DNA"/>
</dbReference>
<sequence length="411" mass="45528">MFKQDGAEHEQRAPRRAVKAEPEADPVSPTALLGLQRTAGNATVARMLADQPQVQRYVVVHPGEAAYPVQGTQSAQEASADFFPAQERIGDSYVDAGGEINLRYRGAVPLRISAKRDLAIEDSGSADTQIQAKAFFATERRIAEANANLKGLVTLAKAASGNFLELRRTSRFLKIKTGEDEVILWQVEPVVTHDTFLEGRVVERGLDVRLAQRCNEIATSVSGRRGLPETGVERYFAAIADVLGELTDTSSRDRKRTLAQARNAVQSTRWDDPAHRDRTDEYTEVLAGMIQETMALRDTPGYTAAVRRFKLDEFTPPPQIGDVLMIKALREDSTSGSLDFHFGAVVARSGGDYITMENFARHAANDTLSSGDPQWYFQMYGTEDPAQSWHREWDWAGRFQNRLVLSILIGG</sequence>
<proteinExistence type="predicted"/>
<evidence type="ECO:0000256" key="1">
    <source>
        <dbReference type="SAM" id="MobiDB-lite"/>
    </source>
</evidence>
<accession>A0A1G6LH88</accession>
<dbReference type="AlphaFoldDB" id="A0A1G6LH88"/>
<evidence type="ECO:0000313" key="3">
    <source>
        <dbReference type="Proteomes" id="UP000199501"/>
    </source>
</evidence>
<protein>
    <submittedName>
        <fullName evidence="2">Uncharacterized protein</fullName>
    </submittedName>
</protein>
<keyword evidence="3" id="KW-1185">Reference proteome</keyword>
<dbReference type="Proteomes" id="UP000199501">
    <property type="component" value="Unassembled WGS sequence"/>
</dbReference>
<evidence type="ECO:0000313" key="2">
    <source>
        <dbReference type="EMBL" id="SDC42782.1"/>
    </source>
</evidence>
<reference evidence="3" key="1">
    <citation type="submission" date="2016-10" db="EMBL/GenBank/DDBJ databases">
        <authorList>
            <person name="Varghese N."/>
            <person name="Submissions S."/>
        </authorList>
    </citation>
    <scope>NUCLEOTIDE SEQUENCE [LARGE SCALE GENOMIC DNA]</scope>
    <source>
        <strain evidence="3">IBRC-M 10403</strain>
    </source>
</reference>
<organism evidence="2 3">
    <name type="scientific">Actinokineospora iranica</name>
    <dbReference type="NCBI Taxonomy" id="1271860"/>
    <lineage>
        <taxon>Bacteria</taxon>
        <taxon>Bacillati</taxon>
        <taxon>Actinomycetota</taxon>
        <taxon>Actinomycetes</taxon>
        <taxon>Pseudonocardiales</taxon>
        <taxon>Pseudonocardiaceae</taxon>
        <taxon>Actinokineospora</taxon>
    </lineage>
</organism>
<feature type="compositionally biased region" description="Basic and acidic residues" evidence="1">
    <location>
        <begin position="1"/>
        <end position="22"/>
    </location>
</feature>
<gene>
    <name evidence="2" type="ORF">SAMN05216174_10280</name>
</gene>
<feature type="region of interest" description="Disordered" evidence="1">
    <location>
        <begin position="1"/>
        <end position="31"/>
    </location>
</feature>